<sequence>MQGGGRVDEVSALAAGMEGFVEEVAAEVALGREEVEGTEGAAVFYLLVEDCLVEGSTLDAAGLLNPPDPSIECRDVRGAITLTGEAALPSLPPNASTRTVKVHIAETALWLLDGGGSKLDQELVLPSQSSTSAGGLLKEVGFAQIAAAKGVTVVVTTPVAQDAHLRARIALDVHHLQGEGTNRSNR</sequence>
<organism evidence="2">
    <name type="scientific">Perkinsus marinus (strain ATCC 50983 / TXsc)</name>
    <dbReference type="NCBI Taxonomy" id="423536"/>
    <lineage>
        <taxon>Eukaryota</taxon>
        <taxon>Sar</taxon>
        <taxon>Alveolata</taxon>
        <taxon>Perkinsozoa</taxon>
        <taxon>Perkinsea</taxon>
        <taxon>Perkinsida</taxon>
        <taxon>Perkinsidae</taxon>
        <taxon>Perkinsus</taxon>
    </lineage>
</organism>
<dbReference type="RefSeq" id="XP_002778625.1">
    <property type="nucleotide sequence ID" value="XM_002778579.1"/>
</dbReference>
<reference evidence="1 2" key="1">
    <citation type="submission" date="2008-07" db="EMBL/GenBank/DDBJ databases">
        <authorList>
            <person name="El-Sayed N."/>
            <person name="Caler E."/>
            <person name="Inman J."/>
            <person name="Amedeo P."/>
            <person name="Hass B."/>
            <person name="Wortman J."/>
        </authorList>
    </citation>
    <scope>NUCLEOTIDE SEQUENCE [LARGE SCALE GENOMIC DNA]</scope>
    <source>
        <strain evidence="2">ATCC 50983 / TXsc</strain>
    </source>
</reference>
<dbReference type="EMBL" id="GG677429">
    <property type="protein sequence ID" value="EER10420.1"/>
    <property type="molecule type" value="Genomic_DNA"/>
</dbReference>
<dbReference type="InParanoid" id="C5KYM4"/>
<name>C5KYM4_PERM5</name>
<evidence type="ECO:0000313" key="1">
    <source>
        <dbReference type="EMBL" id="EER10420.1"/>
    </source>
</evidence>
<keyword evidence="2" id="KW-1185">Reference proteome</keyword>
<evidence type="ECO:0000313" key="2">
    <source>
        <dbReference type="Proteomes" id="UP000007800"/>
    </source>
</evidence>
<dbReference type="AlphaFoldDB" id="C5KYM4"/>
<gene>
    <name evidence="1" type="ORF">Pmar_PMAR002590</name>
</gene>
<protein>
    <submittedName>
        <fullName evidence="1">Uncharacterized protein</fullName>
    </submittedName>
</protein>
<proteinExistence type="predicted"/>
<dbReference type="Proteomes" id="UP000007800">
    <property type="component" value="Unassembled WGS sequence"/>
</dbReference>
<accession>C5KYM4</accession>
<dbReference type="GeneID" id="9038294"/>